<feature type="non-terminal residue" evidence="3">
    <location>
        <position position="1"/>
    </location>
</feature>
<proteinExistence type="predicted"/>
<feature type="compositionally biased region" description="Basic and acidic residues" evidence="1">
    <location>
        <begin position="360"/>
        <end position="384"/>
    </location>
</feature>
<name>A0A8H3DRZ0_9AGAM</name>
<feature type="compositionally biased region" description="Polar residues" evidence="1">
    <location>
        <begin position="14"/>
        <end position="35"/>
    </location>
</feature>
<comment type="caution">
    <text evidence="3">The sequence shown here is derived from an EMBL/GenBank/DDBJ whole genome shotgun (WGS) entry which is preliminary data.</text>
</comment>
<feature type="region of interest" description="Disordered" evidence="1">
    <location>
        <begin position="1"/>
        <end position="42"/>
    </location>
</feature>
<dbReference type="Pfam" id="PF01878">
    <property type="entry name" value="EVE"/>
    <property type="match status" value="1"/>
</dbReference>
<feature type="region of interest" description="Disordered" evidence="1">
    <location>
        <begin position="208"/>
        <end position="232"/>
    </location>
</feature>
<evidence type="ECO:0000313" key="3">
    <source>
        <dbReference type="EMBL" id="CAE7076990.1"/>
    </source>
</evidence>
<accession>A0A8H3DRZ0</accession>
<dbReference type="GO" id="GO:0005634">
    <property type="term" value="C:nucleus"/>
    <property type="evidence" value="ECO:0007669"/>
    <property type="project" value="TreeGrafter"/>
</dbReference>
<feature type="region of interest" description="Disordered" evidence="1">
    <location>
        <begin position="327"/>
        <end position="392"/>
    </location>
</feature>
<reference evidence="3" key="1">
    <citation type="submission" date="2021-01" db="EMBL/GenBank/DDBJ databases">
        <authorList>
            <person name="Kaushik A."/>
        </authorList>
    </citation>
    <scope>NUCLEOTIDE SEQUENCE</scope>
    <source>
        <strain evidence="3">AG5</strain>
    </source>
</reference>
<dbReference type="InterPro" id="IPR002740">
    <property type="entry name" value="EVE_domain"/>
</dbReference>
<dbReference type="PANTHER" id="PTHR14087">
    <property type="entry name" value="THYMOCYTE NUCLEAR PROTEIN 1"/>
    <property type="match status" value="1"/>
</dbReference>
<dbReference type="Gene3D" id="3.10.590.10">
    <property type="entry name" value="ph1033 like domains"/>
    <property type="match status" value="1"/>
</dbReference>
<dbReference type="Proteomes" id="UP000663827">
    <property type="component" value="Unassembled WGS sequence"/>
</dbReference>
<dbReference type="PANTHER" id="PTHR14087:SF7">
    <property type="entry name" value="THYMOCYTE NUCLEAR PROTEIN 1"/>
    <property type="match status" value="1"/>
</dbReference>
<feature type="compositionally biased region" description="Acidic residues" evidence="1">
    <location>
        <begin position="1"/>
        <end position="12"/>
    </location>
</feature>
<sequence length="392" mass="43445">AEESTPDTDVEMQDASQETNDQQDTPLQTETTSGDATEIEEEPLKVVRILEKSPSTLGDFRSLVKLQPPRPVGAPDYEELTPEERMGYVSDVLYPEAAALILSYRRGIRTQPGPLADPTAEHALYMAGLQAAKNTCSAWDWVEQILSVRQLRQANSKYQVEDQTQVVVAGGTKSRPRYMTSTILKPAALPPGKESEIMKRRTSCVSKEAFPDHTANDPSHPYYDPKSSTRDSKSEPVWWMVELRFKSRLQHFVSLATLRLITSVASVEKLAQFSADSEDGQNQLSYLTPDDLSALNAMPLLNRGRLSVQPVNEGAWTAINKLAERGGWSEQTKPKLAKASIRSAKSTGPTGPKKTAKRKVSSDTKDETVEGDESQDKPRAETATRRSKRRKA</sequence>
<protein>
    <recommendedName>
        <fullName evidence="2">EVE domain-containing protein</fullName>
    </recommendedName>
</protein>
<dbReference type="AlphaFoldDB" id="A0A8H3DRZ0"/>
<feature type="domain" description="EVE" evidence="2">
    <location>
        <begin position="205"/>
        <end position="260"/>
    </location>
</feature>
<evidence type="ECO:0000256" key="1">
    <source>
        <dbReference type="SAM" id="MobiDB-lite"/>
    </source>
</evidence>
<dbReference type="InterPro" id="IPR052181">
    <property type="entry name" value="5hmC_binding"/>
</dbReference>
<organism evidence="3 4">
    <name type="scientific">Rhizoctonia solani</name>
    <dbReference type="NCBI Taxonomy" id="456999"/>
    <lineage>
        <taxon>Eukaryota</taxon>
        <taxon>Fungi</taxon>
        <taxon>Dikarya</taxon>
        <taxon>Basidiomycota</taxon>
        <taxon>Agaricomycotina</taxon>
        <taxon>Agaricomycetes</taxon>
        <taxon>Cantharellales</taxon>
        <taxon>Ceratobasidiaceae</taxon>
        <taxon>Rhizoctonia</taxon>
    </lineage>
</organism>
<dbReference type="InterPro" id="IPR015947">
    <property type="entry name" value="PUA-like_sf"/>
</dbReference>
<gene>
    <name evidence="3" type="ORF">RDB_LOCUS20591</name>
</gene>
<evidence type="ECO:0000259" key="2">
    <source>
        <dbReference type="Pfam" id="PF01878"/>
    </source>
</evidence>
<dbReference type="SUPFAM" id="SSF88697">
    <property type="entry name" value="PUA domain-like"/>
    <property type="match status" value="1"/>
</dbReference>
<dbReference type="EMBL" id="CAJNJQ010000417">
    <property type="protein sequence ID" value="CAE7076990.1"/>
    <property type="molecule type" value="Genomic_DNA"/>
</dbReference>
<evidence type="ECO:0000313" key="4">
    <source>
        <dbReference type="Proteomes" id="UP000663827"/>
    </source>
</evidence>